<keyword evidence="4" id="KW-0472">Membrane</keyword>
<dbReference type="InterPro" id="IPR001611">
    <property type="entry name" value="Leu-rich_rpt"/>
</dbReference>
<keyword evidence="6" id="KW-1185">Reference proteome</keyword>
<dbReference type="SUPFAM" id="SSF49265">
    <property type="entry name" value="Fibronectin type III"/>
    <property type="match status" value="1"/>
</dbReference>
<protein>
    <recommendedName>
        <fullName evidence="7">Fibronectin type-III domain-containing protein</fullName>
    </recommendedName>
</protein>
<dbReference type="Gene3D" id="3.80.10.10">
    <property type="entry name" value="Ribonuclease Inhibitor"/>
    <property type="match status" value="1"/>
</dbReference>
<dbReference type="Pfam" id="PF13855">
    <property type="entry name" value="LRR_8"/>
    <property type="match status" value="1"/>
</dbReference>
<dbReference type="EMBL" id="JAINUG010000008">
    <property type="protein sequence ID" value="KAJ8415883.1"/>
    <property type="molecule type" value="Genomic_DNA"/>
</dbReference>
<dbReference type="InterPro" id="IPR013783">
    <property type="entry name" value="Ig-like_fold"/>
</dbReference>
<keyword evidence="1" id="KW-0433">Leucine-rich repeat</keyword>
<reference evidence="5" key="1">
    <citation type="journal article" date="2023" name="Science">
        <title>Genome structures resolve the early diversification of teleost fishes.</title>
        <authorList>
            <person name="Parey E."/>
            <person name="Louis A."/>
            <person name="Montfort J."/>
            <person name="Bouchez O."/>
            <person name="Roques C."/>
            <person name="Iampietro C."/>
            <person name="Lluch J."/>
            <person name="Castinel A."/>
            <person name="Donnadieu C."/>
            <person name="Desvignes T."/>
            <person name="Floi Bucao C."/>
            <person name="Jouanno E."/>
            <person name="Wen M."/>
            <person name="Mejri S."/>
            <person name="Dirks R."/>
            <person name="Jansen H."/>
            <person name="Henkel C."/>
            <person name="Chen W.J."/>
            <person name="Zahm M."/>
            <person name="Cabau C."/>
            <person name="Klopp C."/>
            <person name="Thompson A.W."/>
            <person name="Robinson-Rechavi M."/>
            <person name="Braasch I."/>
            <person name="Lecointre G."/>
            <person name="Bobe J."/>
            <person name="Postlethwait J.H."/>
            <person name="Berthelot C."/>
            <person name="Roest Crollius H."/>
            <person name="Guiguen Y."/>
        </authorList>
    </citation>
    <scope>NUCLEOTIDE SEQUENCE</scope>
    <source>
        <strain evidence="5">NC1722</strain>
    </source>
</reference>
<evidence type="ECO:0000313" key="6">
    <source>
        <dbReference type="Proteomes" id="UP001221898"/>
    </source>
</evidence>
<dbReference type="SUPFAM" id="SSF52058">
    <property type="entry name" value="L domain-like"/>
    <property type="match status" value="1"/>
</dbReference>
<evidence type="ECO:0000256" key="2">
    <source>
        <dbReference type="ARBA" id="ARBA00022729"/>
    </source>
</evidence>
<evidence type="ECO:0000256" key="3">
    <source>
        <dbReference type="ARBA" id="ARBA00022737"/>
    </source>
</evidence>
<proteinExistence type="predicted"/>
<keyword evidence="3" id="KW-0677">Repeat</keyword>
<dbReference type="SMART" id="SM00369">
    <property type="entry name" value="LRR_TYP"/>
    <property type="match status" value="3"/>
</dbReference>
<dbReference type="InterPro" id="IPR032675">
    <property type="entry name" value="LRR_dom_sf"/>
</dbReference>
<dbReference type="InterPro" id="IPR003591">
    <property type="entry name" value="Leu-rich_rpt_typical-subtyp"/>
</dbReference>
<organism evidence="5 6">
    <name type="scientific">Aldrovandia affinis</name>
    <dbReference type="NCBI Taxonomy" id="143900"/>
    <lineage>
        <taxon>Eukaryota</taxon>
        <taxon>Metazoa</taxon>
        <taxon>Chordata</taxon>
        <taxon>Craniata</taxon>
        <taxon>Vertebrata</taxon>
        <taxon>Euteleostomi</taxon>
        <taxon>Actinopterygii</taxon>
        <taxon>Neopterygii</taxon>
        <taxon>Teleostei</taxon>
        <taxon>Notacanthiformes</taxon>
        <taxon>Halosauridae</taxon>
        <taxon>Aldrovandia</taxon>
    </lineage>
</organism>
<dbReference type="PANTHER" id="PTHR24369">
    <property type="entry name" value="ANTIGEN BSP, PUTATIVE-RELATED"/>
    <property type="match status" value="1"/>
</dbReference>
<gene>
    <name evidence="5" type="ORF">AAFF_G00404400</name>
</gene>
<name>A0AAD7T7Y2_9TELE</name>
<feature type="transmembrane region" description="Helical" evidence="4">
    <location>
        <begin position="305"/>
        <end position="328"/>
    </location>
</feature>
<accession>A0AAD7T7Y2</accession>
<evidence type="ECO:0000256" key="1">
    <source>
        <dbReference type="ARBA" id="ARBA00022614"/>
    </source>
</evidence>
<dbReference type="Proteomes" id="UP001221898">
    <property type="component" value="Unassembled WGS sequence"/>
</dbReference>
<keyword evidence="4" id="KW-1133">Transmembrane helix</keyword>
<keyword evidence="4" id="KW-0812">Transmembrane</keyword>
<keyword evidence="2" id="KW-0732">Signal</keyword>
<dbReference type="InterPro" id="IPR003961">
    <property type="entry name" value="FN3_dom"/>
</dbReference>
<evidence type="ECO:0000256" key="4">
    <source>
        <dbReference type="SAM" id="Phobius"/>
    </source>
</evidence>
<evidence type="ECO:0008006" key="7">
    <source>
        <dbReference type="Google" id="ProtNLM"/>
    </source>
</evidence>
<dbReference type="PANTHER" id="PTHR24369:SF210">
    <property type="entry name" value="CHAOPTIN-RELATED"/>
    <property type="match status" value="1"/>
</dbReference>
<dbReference type="CDD" id="cd00063">
    <property type="entry name" value="FN3"/>
    <property type="match status" value="1"/>
</dbReference>
<dbReference type="InterPro" id="IPR036116">
    <property type="entry name" value="FN3_sf"/>
</dbReference>
<sequence>MEAKDLEEQSNRERAEQILSDCQESAKLQTEEGAIGAKGKRLRGISQPSLEKGPLDFMDSWNGSHMPCKTRGGSVWNESQQIPPWEYLSKLALDNNKISQVEAEALNGLSDVKEFLIHGNQLADIPAGLLDPLERVEELDFSHNHISNVHPSAFKQLKHLKILKLQTQDKVEKTDPLQKERKEPPVVTDPCELSHRFILNVTVGQVSSSSATIHWAAREHSGSSESEVYFRVLFDRFGQQVRFHRFVYVRDRAHQVTLQELSEDSSYMVCVEGVVGGAVCPVASRDHCVGVVTLQAEHSGANIQVIVKVMLGMNIFLLLLVGGTWIGCKLRRRLKCRKSNVNSRHMFNTRQPLCSMATTVSKDFTTYQVRQPRMRTVDEANTIMFPCDRFLSDHSSMRDEGLQRFPE</sequence>
<evidence type="ECO:0000313" key="5">
    <source>
        <dbReference type="EMBL" id="KAJ8415883.1"/>
    </source>
</evidence>
<dbReference type="AlphaFoldDB" id="A0AAD7T7Y2"/>
<dbReference type="Gene3D" id="2.60.40.10">
    <property type="entry name" value="Immunoglobulins"/>
    <property type="match status" value="1"/>
</dbReference>
<comment type="caution">
    <text evidence="5">The sequence shown here is derived from an EMBL/GenBank/DDBJ whole genome shotgun (WGS) entry which is preliminary data.</text>
</comment>
<dbReference type="GO" id="GO:0005886">
    <property type="term" value="C:plasma membrane"/>
    <property type="evidence" value="ECO:0007669"/>
    <property type="project" value="TreeGrafter"/>
</dbReference>
<dbReference type="InterPro" id="IPR050541">
    <property type="entry name" value="LRR_TM_domain-containing"/>
</dbReference>